<proteinExistence type="predicted"/>
<reference evidence="1 2" key="1">
    <citation type="submission" date="2011-05" db="EMBL/GenBank/DDBJ databases">
        <title>Complete sequence of Methanotorris igneus Kol 5.</title>
        <authorList>
            <consortium name="US DOE Joint Genome Institute"/>
            <person name="Lucas S."/>
            <person name="Han J."/>
            <person name="Lapidus A."/>
            <person name="Cheng J.-F."/>
            <person name="Goodwin L."/>
            <person name="Pitluck S."/>
            <person name="Peters L."/>
            <person name="Mikhailova N."/>
            <person name="Chertkov O."/>
            <person name="Han C."/>
            <person name="Tapia R."/>
            <person name="Land M."/>
            <person name="Hauser L."/>
            <person name="Kyrpides N."/>
            <person name="Ivanova N."/>
            <person name="Pagani I."/>
            <person name="Sieprawska-Lupa M."/>
            <person name="Whitman W."/>
            <person name="Woyke T."/>
        </authorList>
    </citation>
    <scope>NUCLEOTIDE SEQUENCE [LARGE SCALE GENOMIC DNA]</scope>
    <source>
        <strain evidence="2">DSM 5666 / JCM 11834 / Kol 5</strain>
    </source>
</reference>
<keyword evidence="2" id="KW-1185">Reference proteome</keyword>
<dbReference type="GO" id="GO:0035312">
    <property type="term" value="F:5'-3' DNA exonuclease activity"/>
    <property type="evidence" value="ECO:0007669"/>
    <property type="project" value="TreeGrafter"/>
</dbReference>
<evidence type="ECO:0000313" key="1">
    <source>
        <dbReference type="EMBL" id="AEF96088.1"/>
    </source>
</evidence>
<dbReference type="RefSeq" id="WP_013798695.1">
    <property type="nucleotide sequence ID" value="NC_015562.1"/>
</dbReference>
<dbReference type="InterPro" id="IPR052018">
    <property type="entry name" value="PHP_domain"/>
</dbReference>
<protein>
    <submittedName>
        <fullName evidence="1">PHP domain protein</fullName>
    </submittedName>
</protein>
<sequence length="231" mass="26958">MKVDMHVHTIRSKCSLNNINLLKKICLKNNITPVIADHNTLTKTDFGITGEEIATDRGEFIGLFLNEEINEKDIFEAIDKVKEQGGLVYLPHPFDERRRRSLCKFNILDNKEFIKKVDIVEVFNSRCITNEPNIRAFEYAKKYDLLIGVGSDAHFIWEIGNAYINAEPFDRDNPREFLKLLSKYKKDMEILSKNLEKNPWISPKYYAKKGSNLNILLFSKITKKIRKKFNI</sequence>
<dbReference type="CDD" id="cd07432">
    <property type="entry name" value="PHP_HisPPase"/>
    <property type="match status" value="1"/>
</dbReference>
<dbReference type="Gene3D" id="3.20.20.140">
    <property type="entry name" value="Metal-dependent hydrolases"/>
    <property type="match status" value="1"/>
</dbReference>
<accession>F6BC07</accession>
<dbReference type="PANTHER" id="PTHR42924:SF3">
    <property type="entry name" value="POLYMERASE_HISTIDINOL PHOSPHATASE N-TERMINAL DOMAIN-CONTAINING PROTEIN"/>
    <property type="match status" value="1"/>
</dbReference>
<dbReference type="SUPFAM" id="SSF89550">
    <property type="entry name" value="PHP domain-like"/>
    <property type="match status" value="1"/>
</dbReference>
<dbReference type="STRING" id="880724.Metig_0533"/>
<dbReference type="EMBL" id="CP002737">
    <property type="protein sequence ID" value="AEF96088.1"/>
    <property type="molecule type" value="Genomic_DNA"/>
</dbReference>
<organism evidence="2">
    <name type="scientific">Methanotorris igneus (strain DSM 5666 / JCM 11834 / Kol 5)</name>
    <dbReference type="NCBI Taxonomy" id="880724"/>
    <lineage>
        <taxon>Archaea</taxon>
        <taxon>Methanobacteriati</taxon>
        <taxon>Methanobacteriota</taxon>
        <taxon>Methanomada group</taxon>
        <taxon>Methanococci</taxon>
        <taxon>Methanococcales</taxon>
        <taxon>Methanocaldococcaceae</taxon>
        <taxon>Methanotorris</taxon>
    </lineage>
</organism>
<dbReference type="PANTHER" id="PTHR42924">
    <property type="entry name" value="EXONUCLEASE"/>
    <property type="match status" value="1"/>
</dbReference>
<dbReference type="GO" id="GO:0004534">
    <property type="term" value="F:5'-3' RNA exonuclease activity"/>
    <property type="evidence" value="ECO:0007669"/>
    <property type="project" value="TreeGrafter"/>
</dbReference>
<name>F6BC07_METIK</name>
<dbReference type="InterPro" id="IPR016195">
    <property type="entry name" value="Pol/histidinol_Pase-like"/>
</dbReference>
<dbReference type="OrthoDB" id="63337at2157"/>
<dbReference type="HOGENOM" id="CLU_072983_0_0_2"/>
<dbReference type="AlphaFoldDB" id="F6BC07"/>
<dbReference type="KEGG" id="mig:Metig_0533"/>
<gene>
    <name evidence="1" type="ordered locus">Metig_0533</name>
</gene>
<dbReference type="Proteomes" id="UP000009227">
    <property type="component" value="Chromosome"/>
</dbReference>
<dbReference type="GeneID" id="10643371"/>
<evidence type="ECO:0000313" key="2">
    <source>
        <dbReference type="Proteomes" id="UP000009227"/>
    </source>
</evidence>
<dbReference type="Pfam" id="PF13263">
    <property type="entry name" value="PHP_C"/>
    <property type="match status" value="1"/>
</dbReference>